<dbReference type="EMBL" id="JACGWJ010000005">
    <property type="protein sequence ID" value="KAL0419035.1"/>
    <property type="molecule type" value="Genomic_DNA"/>
</dbReference>
<gene>
    <name evidence="1" type="ORF">Sradi_1317000</name>
</gene>
<reference evidence="1" key="1">
    <citation type="submission" date="2020-06" db="EMBL/GenBank/DDBJ databases">
        <authorList>
            <person name="Li T."/>
            <person name="Hu X."/>
            <person name="Zhang T."/>
            <person name="Song X."/>
            <person name="Zhang H."/>
            <person name="Dai N."/>
            <person name="Sheng W."/>
            <person name="Hou X."/>
            <person name="Wei L."/>
        </authorList>
    </citation>
    <scope>NUCLEOTIDE SEQUENCE</scope>
    <source>
        <strain evidence="1">G02</strain>
        <tissue evidence="1">Leaf</tissue>
    </source>
</reference>
<sequence length="147" mass="16768">MFSEARLGSSPSYTWQSIWDARYLLVAGIRWKDGNGHSIAILGHLWLPRPSTFQLIGRPTSISSELKVATLISLKHEWNESLVKTEFCFMDAHCIFGIPLHGADSHDELVWHFEKSGRFTISSAYQVACDMRDEGTFSQLGWSWEFT</sequence>
<accession>A0AAW2UNW4</accession>
<reference evidence="1" key="2">
    <citation type="journal article" date="2024" name="Plant">
        <title>Genomic evolution and insights into agronomic trait innovations of Sesamum species.</title>
        <authorList>
            <person name="Miao H."/>
            <person name="Wang L."/>
            <person name="Qu L."/>
            <person name="Liu H."/>
            <person name="Sun Y."/>
            <person name="Le M."/>
            <person name="Wang Q."/>
            <person name="Wei S."/>
            <person name="Zheng Y."/>
            <person name="Lin W."/>
            <person name="Duan Y."/>
            <person name="Cao H."/>
            <person name="Xiong S."/>
            <person name="Wang X."/>
            <person name="Wei L."/>
            <person name="Li C."/>
            <person name="Ma Q."/>
            <person name="Ju M."/>
            <person name="Zhao R."/>
            <person name="Li G."/>
            <person name="Mu C."/>
            <person name="Tian Q."/>
            <person name="Mei H."/>
            <person name="Zhang T."/>
            <person name="Gao T."/>
            <person name="Zhang H."/>
        </authorList>
    </citation>
    <scope>NUCLEOTIDE SEQUENCE</scope>
    <source>
        <strain evidence="1">G02</strain>
    </source>
</reference>
<comment type="caution">
    <text evidence="1">The sequence shown here is derived from an EMBL/GenBank/DDBJ whole genome shotgun (WGS) entry which is preliminary data.</text>
</comment>
<name>A0AAW2UNW4_SESRA</name>
<protein>
    <submittedName>
        <fullName evidence="1">Uncharacterized protein</fullName>
    </submittedName>
</protein>
<evidence type="ECO:0000313" key="1">
    <source>
        <dbReference type="EMBL" id="KAL0419035.1"/>
    </source>
</evidence>
<proteinExistence type="predicted"/>
<dbReference type="AlphaFoldDB" id="A0AAW2UNW4"/>
<organism evidence="1">
    <name type="scientific">Sesamum radiatum</name>
    <name type="common">Black benniseed</name>
    <dbReference type="NCBI Taxonomy" id="300843"/>
    <lineage>
        <taxon>Eukaryota</taxon>
        <taxon>Viridiplantae</taxon>
        <taxon>Streptophyta</taxon>
        <taxon>Embryophyta</taxon>
        <taxon>Tracheophyta</taxon>
        <taxon>Spermatophyta</taxon>
        <taxon>Magnoliopsida</taxon>
        <taxon>eudicotyledons</taxon>
        <taxon>Gunneridae</taxon>
        <taxon>Pentapetalae</taxon>
        <taxon>asterids</taxon>
        <taxon>lamiids</taxon>
        <taxon>Lamiales</taxon>
        <taxon>Pedaliaceae</taxon>
        <taxon>Sesamum</taxon>
    </lineage>
</organism>